<dbReference type="EMBL" id="CAADIZ010000067">
    <property type="protein sequence ID" value="VFS32792.1"/>
    <property type="molecule type" value="Genomic_DNA"/>
</dbReference>
<dbReference type="AlphaFoldDB" id="A0A484TUG8"/>
<evidence type="ECO:0000313" key="2">
    <source>
        <dbReference type="EMBL" id="VFR78568.1"/>
    </source>
</evidence>
<name>A0A484TUG8_9ZZZZ</name>
<sequence>MQKHGCLPHRWVVVGIGKAGCRYYCGVIWVRLSNSIYQIFIG</sequence>
<proteinExistence type="predicted"/>
<evidence type="ECO:0000313" key="4">
    <source>
        <dbReference type="EMBL" id="VFS32792.1"/>
    </source>
</evidence>
<accession>A0A484TUG8</accession>
<evidence type="ECO:0000313" key="1">
    <source>
        <dbReference type="EMBL" id="VFR55728.1"/>
    </source>
</evidence>
<organism evidence="2">
    <name type="scientific">plant metagenome</name>
    <dbReference type="NCBI Taxonomy" id="1297885"/>
    <lineage>
        <taxon>unclassified sequences</taxon>
        <taxon>metagenomes</taxon>
        <taxon>organismal metagenomes</taxon>
    </lineage>
</organism>
<reference evidence="2" key="1">
    <citation type="submission" date="2019-03" db="EMBL/GenBank/DDBJ databases">
        <authorList>
            <person name="Danneels B."/>
        </authorList>
    </citation>
    <scope>NUCLEOTIDE SEQUENCE</scope>
</reference>
<dbReference type="EMBL" id="CAADII010000052">
    <property type="protein sequence ID" value="VFR55728.1"/>
    <property type="molecule type" value="Genomic_DNA"/>
</dbReference>
<evidence type="ECO:0000313" key="3">
    <source>
        <dbReference type="EMBL" id="VFR89829.1"/>
    </source>
</evidence>
<protein>
    <submittedName>
        <fullName evidence="2">Uncharacterized protein</fullName>
    </submittedName>
</protein>
<dbReference type="EMBL" id="CAADIP010000026">
    <property type="protein sequence ID" value="VFR89829.1"/>
    <property type="molecule type" value="Genomic_DNA"/>
</dbReference>
<gene>
    <name evidence="1" type="ORF">BRI6_4225</name>
    <name evidence="2" type="ORF">BRI9_4285</name>
    <name evidence="3" type="ORF">IVO3_4283</name>
    <name evidence="4" type="ORF">RAN7_4215</name>
</gene>
<dbReference type="EMBL" id="CAADIK010000046">
    <property type="protein sequence ID" value="VFR78568.1"/>
    <property type="molecule type" value="Genomic_DNA"/>
</dbReference>